<accession>A0ABQ6YZU4</accession>
<dbReference type="RefSeq" id="WP_161901967.1">
    <property type="nucleotide sequence ID" value="NZ_MAEL01000035.1"/>
</dbReference>
<dbReference type="EMBL" id="MAEL01000035">
    <property type="protein sequence ID" value="KAF1304096.1"/>
    <property type="molecule type" value="Genomic_DNA"/>
</dbReference>
<evidence type="ECO:0000313" key="2">
    <source>
        <dbReference type="Proteomes" id="UP000782705"/>
    </source>
</evidence>
<name>A0ABQ6YZU4_9ENTE</name>
<gene>
    <name evidence="1" type="ORF">BAU17_04170</name>
</gene>
<keyword evidence="2" id="KW-1185">Reference proteome</keyword>
<protein>
    <submittedName>
        <fullName evidence="1">Uncharacterized protein</fullName>
    </submittedName>
</protein>
<organism evidence="1 2">
    <name type="scientific">Candidatus Enterococcus willemsii</name>
    <dbReference type="NCBI Taxonomy" id="1857215"/>
    <lineage>
        <taxon>Bacteria</taxon>
        <taxon>Bacillati</taxon>
        <taxon>Bacillota</taxon>
        <taxon>Bacilli</taxon>
        <taxon>Lactobacillales</taxon>
        <taxon>Enterococcaceae</taxon>
        <taxon>Enterococcus</taxon>
    </lineage>
</organism>
<comment type="caution">
    <text evidence="1">The sequence shown here is derived from an EMBL/GenBank/DDBJ whole genome shotgun (WGS) entry which is preliminary data.</text>
</comment>
<reference evidence="1 2" key="1">
    <citation type="submission" date="2016-06" db="EMBL/GenBank/DDBJ databases">
        <title>Four novel species of enterococci isolated from chicken manure.</title>
        <authorList>
            <person name="Van Tyne D."/>
        </authorList>
    </citation>
    <scope>NUCLEOTIDE SEQUENCE [LARGE SCALE GENOMIC DNA]</scope>
    <source>
        <strain evidence="1 2">CU12B</strain>
    </source>
</reference>
<dbReference type="Proteomes" id="UP000782705">
    <property type="component" value="Unassembled WGS sequence"/>
</dbReference>
<evidence type="ECO:0000313" key="1">
    <source>
        <dbReference type="EMBL" id="KAF1304096.1"/>
    </source>
</evidence>
<sequence>MESVSLKEWTFRYDSNKTTAITGPEKISFLTKDYDNVHLVIEIEADLLVFQPRWSTKITEVETDTFLIEINKY</sequence>
<proteinExistence type="predicted"/>